<evidence type="ECO:0000256" key="4">
    <source>
        <dbReference type="ARBA" id="ARBA00022840"/>
    </source>
</evidence>
<dbReference type="GO" id="GO:0022857">
    <property type="term" value="F:transmembrane transporter activity"/>
    <property type="evidence" value="ECO:0007669"/>
    <property type="project" value="UniProtKB-ARBA"/>
</dbReference>
<dbReference type="Pfam" id="PF00005">
    <property type="entry name" value="ABC_tran"/>
    <property type="match status" value="1"/>
</dbReference>
<evidence type="ECO:0000313" key="7">
    <source>
        <dbReference type="Proteomes" id="UP000434223"/>
    </source>
</evidence>
<sequence length="245" mass="26668">MKSMGKTAAVEGRHIVKNFRTGDAVTEVLKDLSLQVMQGEFVSIMGPSGSGKSTLLYILGGLDTPTSGRVLLNGTDISGFGDKEMSMLRRRSIGFVFQFYNLIPNLNAEENIMLPLLLDGQKMEHLKDRLDQILEVVGLTDRRRHTPRELSGGQQQRVAIARALIGNPGILFADEPTGNLDSRAGADIMSLLQKINRTTGQTILMVTHSPEAAKSSSRIITVQDGTILQPPFCPTSTRTDSTAET</sequence>
<keyword evidence="4 6" id="KW-0067">ATP-binding</keyword>
<dbReference type="InterPro" id="IPR017911">
    <property type="entry name" value="MacB-like_ATP-bd"/>
</dbReference>
<dbReference type="FunFam" id="3.40.50.300:FF:000032">
    <property type="entry name" value="Export ABC transporter ATP-binding protein"/>
    <property type="match status" value="1"/>
</dbReference>
<keyword evidence="2" id="KW-0813">Transport</keyword>
<organism evidence="6 7">
    <name type="scientific">Hungatella hathewayi</name>
    <dbReference type="NCBI Taxonomy" id="154046"/>
    <lineage>
        <taxon>Bacteria</taxon>
        <taxon>Bacillati</taxon>
        <taxon>Bacillota</taxon>
        <taxon>Clostridia</taxon>
        <taxon>Lachnospirales</taxon>
        <taxon>Lachnospiraceae</taxon>
        <taxon>Hungatella</taxon>
    </lineage>
</organism>
<dbReference type="GO" id="GO:0005524">
    <property type="term" value="F:ATP binding"/>
    <property type="evidence" value="ECO:0007669"/>
    <property type="project" value="UniProtKB-KW"/>
</dbReference>
<evidence type="ECO:0000256" key="3">
    <source>
        <dbReference type="ARBA" id="ARBA00022741"/>
    </source>
</evidence>
<dbReference type="PROSITE" id="PS00211">
    <property type="entry name" value="ABC_TRANSPORTER_1"/>
    <property type="match status" value="1"/>
</dbReference>
<dbReference type="CDD" id="cd03255">
    <property type="entry name" value="ABC_MJ0796_LolCDE_FtsE"/>
    <property type="match status" value="1"/>
</dbReference>
<comment type="similarity">
    <text evidence="1">Belongs to the ABC transporter superfamily.</text>
</comment>
<comment type="caution">
    <text evidence="6">The sequence shown here is derived from an EMBL/GenBank/DDBJ whole genome shotgun (WGS) entry which is preliminary data.</text>
</comment>
<dbReference type="RefSeq" id="WP_055649265.1">
    <property type="nucleotide sequence ID" value="NZ_CABJBJ010000005.1"/>
</dbReference>
<dbReference type="PANTHER" id="PTHR42798">
    <property type="entry name" value="LIPOPROTEIN-RELEASING SYSTEM ATP-BINDING PROTEIN LOLD"/>
    <property type="match status" value="1"/>
</dbReference>
<dbReference type="PANTHER" id="PTHR42798:SF6">
    <property type="entry name" value="CELL DIVISION ATP-BINDING PROTEIN FTSE"/>
    <property type="match status" value="1"/>
</dbReference>
<dbReference type="GO" id="GO:0016887">
    <property type="term" value="F:ATP hydrolysis activity"/>
    <property type="evidence" value="ECO:0007669"/>
    <property type="project" value="InterPro"/>
</dbReference>
<gene>
    <name evidence="6" type="ORF">GNE07_07840</name>
</gene>
<dbReference type="InterPro" id="IPR027417">
    <property type="entry name" value="P-loop_NTPase"/>
</dbReference>
<dbReference type="GO" id="GO:0098796">
    <property type="term" value="C:membrane protein complex"/>
    <property type="evidence" value="ECO:0007669"/>
    <property type="project" value="UniProtKB-ARBA"/>
</dbReference>
<reference evidence="6 7" key="1">
    <citation type="submission" date="2019-09" db="EMBL/GenBank/DDBJ databases">
        <title>Draft genome sequencing of Hungatella hathewayi 123Y-2.</title>
        <authorList>
            <person name="Lv Q."/>
            <person name="Li S."/>
        </authorList>
    </citation>
    <scope>NUCLEOTIDE SEQUENCE [LARGE SCALE GENOMIC DNA]</scope>
    <source>
        <strain evidence="6 7">123Y-2</strain>
    </source>
</reference>
<keyword evidence="3" id="KW-0547">Nucleotide-binding</keyword>
<dbReference type="SMART" id="SM00382">
    <property type="entry name" value="AAA"/>
    <property type="match status" value="1"/>
</dbReference>
<dbReference type="EMBL" id="WNME01000004">
    <property type="protein sequence ID" value="MUB62968.1"/>
    <property type="molecule type" value="Genomic_DNA"/>
</dbReference>
<evidence type="ECO:0000256" key="1">
    <source>
        <dbReference type="ARBA" id="ARBA00005417"/>
    </source>
</evidence>
<evidence type="ECO:0000256" key="2">
    <source>
        <dbReference type="ARBA" id="ARBA00022448"/>
    </source>
</evidence>
<dbReference type="InterPro" id="IPR003439">
    <property type="entry name" value="ABC_transporter-like_ATP-bd"/>
</dbReference>
<dbReference type="SUPFAM" id="SSF52540">
    <property type="entry name" value="P-loop containing nucleoside triphosphate hydrolases"/>
    <property type="match status" value="1"/>
</dbReference>
<dbReference type="PROSITE" id="PS50893">
    <property type="entry name" value="ABC_TRANSPORTER_2"/>
    <property type="match status" value="1"/>
</dbReference>
<dbReference type="InterPro" id="IPR017871">
    <property type="entry name" value="ABC_transporter-like_CS"/>
</dbReference>
<dbReference type="Gene3D" id="3.40.50.300">
    <property type="entry name" value="P-loop containing nucleotide triphosphate hydrolases"/>
    <property type="match status" value="1"/>
</dbReference>
<feature type="domain" description="ABC transporter" evidence="5">
    <location>
        <begin position="10"/>
        <end position="245"/>
    </location>
</feature>
<evidence type="ECO:0000313" key="6">
    <source>
        <dbReference type="EMBL" id="MUB62968.1"/>
    </source>
</evidence>
<protein>
    <submittedName>
        <fullName evidence="6">ATP-binding cassette domain-containing protein</fullName>
    </submittedName>
</protein>
<evidence type="ECO:0000259" key="5">
    <source>
        <dbReference type="PROSITE" id="PS50893"/>
    </source>
</evidence>
<dbReference type="AlphaFoldDB" id="A0AAW9WDD9"/>
<proteinExistence type="inferred from homology"/>
<dbReference type="InterPro" id="IPR003593">
    <property type="entry name" value="AAA+_ATPase"/>
</dbReference>
<name>A0AAW9WDD9_9FIRM</name>
<accession>A0AAW9WDD9</accession>
<dbReference type="Proteomes" id="UP000434223">
    <property type="component" value="Unassembled WGS sequence"/>
</dbReference>